<dbReference type="GO" id="GO:0003677">
    <property type="term" value="F:DNA binding"/>
    <property type="evidence" value="ECO:0007669"/>
    <property type="project" value="InterPro"/>
</dbReference>
<keyword evidence="6" id="KW-0240">DNA-directed RNA polymerase</keyword>
<evidence type="ECO:0000313" key="7">
    <source>
        <dbReference type="Proteomes" id="UP000243657"/>
    </source>
</evidence>
<accession>A0A261F6U6</accession>
<gene>
    <name evidence="6" type="ORF">ALMA_0187</name>
</gene>
<comment type="caution">
    <text evidence="6">The sequence shown here is derived from an EMBL/GenBank/DDBJ whole genome shotgun (WGS) entry which is preliminary data.</text>
</comment>
<comment type="similarity">
    <text evidence="1">Belongs to the sigma-70 factor family. ECF subfamily.</text>
</comment>
<proteinExistence type="inferred from homology"/>
<dbReference type="EMBL" id="MWWT01000001">
    <property type="protein sequence ID" value="OZG54862.1"/>
    <property type="molecule type" value="Genomic_DNA"/>
</dbReference>
<evidence type="ECO:0000259" key="5">
    <source>
        <dbReference type="Pfam" id="PF08281"/>
    </source>
</evidence>
<evidence type="ECO:0000313" key="6">
    <source>
        <dbReference type="EMBL" id="OZG54862.1"/>
    </source>
</evidence>
<evidence type="ECO:0000256" key="4">
    <source>
        <dbReference type="ARBA" id="ARBA00023163"/>
    </source>
</evidence>
<sequence length="118" mass="13871">MDELDIEQSLAQFDREWEKNDRANTRGDRHTQLSLFTWEDSHFATSGDIEAETMERQLMDVVFSSLSPRQRKLLWQVAVEGYTFTEIARVEEKSESAIRKAYNRAVVTARKVCERIDR</sequence>
<dbReference type="InterPro" id="IPR036388">
    <property type="entry name" value="WH-like_DNA-bd_sf"/>
</dbReference>
<dbReference type="InterPro" id="IPR013249">
    <property type="entry name" value="RNA_pol_sigma70_r4_t2"/>
</dbReference>
<feature type="domain" description="RNA polymerase sigma factor 70 region 4 type 2" evidence="5">
    <location>
        <begin position="62"/>
        <end position="106"/>
    </location>
</feature>
<organism evidence="6 7">
    <name type="scientific">Alloscardovia macacae</name>
    <dbReference type="NCBI Taxonomy" id="1160091"/>
    <lineage>
        <taxon>Bacteria</taxon>
        <taxon>Bacillati</taxon>
        <taxon>Actinomycetota</taxon>
        <taxon>Actinomycetes</taxon>
        <taxon>Bifidobacteriales</taxon>
        <taxon>Bifidobacteriaceae</taxon>
        <taxon>Alloscardovia</taxon>
    </lineage>
</organism>
<dbReference type="SUPFAM" id="SSF88659">
    <property type="entry name" value="Sigma3 and sigma4 domains of RNA polymerase sigma factors"/>
    <property type="match status" value="1"/>
</dbReference>
<dbReference type="RefSeq" id="WP_094725990.1">
    <property type="nucleotide sequence ID" value="NZ_JBHLWS010000010.1"/>
</dbReference>
<keyword evidence="3" id="KW-0731">Sigma factor</keyword>
<dbReference type="GO" id="GO:0000428">
    <property type="term" value="C:DNA-directed RNA polymerase complex"/>
    <property type="evidence" value="ECO:0007669"/>
    <property type="project" value="UniProtKB-KW"/>
</dbReference>
<dbReference type="AlphaFoldDB" id="A0A261F6U6"/>
<evidence type="ECO:0000256" key="2">
    <source>
        <dbReference type="ARBA" id="ARBA00023015"/>
    </source>
</evidence>
<dbReference type="InterPro" id="IPR013324">
    <property type="entry name" value="RNA_pol_sigma_r3/r4-like"/>
</dbReference>
<dbReference type="GO" id="GO:0006352">
    <property type="term" value="P:DNA-templated transcription initiation"/>
    <property type="evidence" value="ECO:0007669"/>
    <property type="project" value="InterPro"/>
</dbReference>
<name>A0A261F6U6_9BIFI</name>
<dbReference type="GO" id="GO:0016987">
    <property type="term" value="F:sigma factor activity"/>
    <property type="evidence" value="ECO:0007669"/>
    <property type="project" value="UniProtKB-KW"/>
</dbReference>
<protein>
    <submittedName>
        <fullName evidence="6">DNA-directed RNA polymerase sigma-70 factor</fullName>
    </submittedName>
</protein>
<keyword evidence="4" id="KW-0804">Transcription</keyword>
<evidence type="ECO:0000256" key="3">
    <source>
        <dbReference type="ARBA" id="ARBA00023082"/>
    </source>
</evidence>
<dbReference type="Gene3D" id="1.10.10.10">
    <property type="entry name" value="Winged helix-like DNA-binding domain superfamily/Winged helix DNA-binding domain"/>
    <property type="match status" value="1"/>
</dbReference>
<reference evidence="6 7" key="1">
    <citation type="journal article" date="2017" name="BMC Genomics">
        <title>Comparative genomic and phylogenomic analyses of the Bifidobacteriaceae family.</title>
        <authorList>
            <person name="Lugli G.A."/>
            <person name="Milani C."/>
            <person name="Turroni F."/>
            <person name="Duranti S."/>
            <person name="Mancabelli L."/>
            <person name="Mangifesta M."/>
            <person name="Ferrario C."/>
            <person name="Modesto M."/>
            <person name="Mattarelli P."/>
            <person name="Jiri K."/>
            <person name="van Sinderen D."/>
            <person name="Ventura M."/>
        </authorList>
    </citation>
    <scope>NUCLEOTIDE SEQUENCE [LARGE SCALE GENOMIC DNA]</scope>
    <source>
        <strain evidence="6 7">DSM 24762</strain>
    </source>
</reference>
<evidence type="ECO:0000256" key="1">
    <source>
        <dbReference type="ARBA" id="ARBA00010641"/>
    </source>
</evidence>
<dbReference type="Proteomes" id="UP000243657">
    <property type="component" value="Unassembled WGS sequence"/>
</dbReference>
<dbReference type="Pfam" id="PF08281">
    <property type="entry name" value="Sigma70_r4_2"/>
    <property type="match status" value="1"/>
</dbReference>
<keyword evidence="7" id="KW-1185">Reference proteome</keyword>
<keyword evidence="2" id="KW-0805">Transcription regulation</keyword>